<dbReference type="SUPFAM" id="SSF55770">
    <property type="entry name" value="Profilin (actin-binding protein)"/>
    <property type="match status" value="1"/>
</dbReference>
<keyword evidence="9" id="KW-1185">Reference proteome</keyword>
<dbReference type="GO" id="GO:0005938">
    <property type="term" value="C:cell cortex"/>
    <property type="evidence" value="ECO:0007669"/>
    <property type="project" value="TreeGrafter"/>
</dbReference>
<dbReference type="Pfam" id="PF00235">
    <property type="entry name" value="Profilin"/>
    <property type="match status" value="1"/>
</dbReference>
<evidence type="ECO:0000256" key="4">
    <source>
        <dbReference type="ARBA" id="ARBA00023203"/>
    </source>
</evidence>
<evidence type="ECO:0000313" key="7">
    <source>
        <dbReference type="EMBL" id="KAF0974341.1"/>
    </source>
</evidence>
<dbReference type="EMBL" id="VFQX01000052">
    <property type="protein sequence ID" value="KAF0974341.1"/>
    <property type="molecule type" value="Genomic_DNA"/>
</dbReference>
<organism evidence="8 9">
    <name type="scientific">Naegleria fowleri</name>
    <name type="common">Brain eating amoeba</name>
    <dbReference type="NCBI Taxonomy" id="5763"/>
    <lineage>
        <taxon>Eukaryota</taxon>
        <taxon>Discoba</taxon>
        <taxon>Heterolobosea</taxon>
        <taxon>Tetramitia</taxon>
        <taxon>Eutetramitia</taxon>
        <taxon>Vahlkampfiidae</taxon>
        <taxon>Naegleria</taxon>
    </lineage>
</organism>
<sequence>MSWTPFVDGQFVTPSQGLIQKGLIMGRDGTIWGCTAGWNVTAQEAKTLAGQAANPSSVPSTGITLGGVKYMGLLADEENFQGFSSAKKQGVSGVVLKGSIIVGLFGEPHKNPNVYSYMKKISDQLVEQGTLQ</sequence>
<dbReference type="PANTHER" id="PTHR11604:SF0">
    <property type="entry name" value="PROFILIN"/>
    <property type="match status" value="1"/>
</dbReference>
<proteinExistence type="inferred from homology"/>
<accession>A0A6A5BHQ3</accession>
<dbReference type="Proteomes" id="UP000444721">
    <property type="component" value="Unassembled WGS sequence"/>
</dbReference>
<dbReference type="VEuPathDB" id="AmoebaDB:FDP41_006374"/>
<evidence type="ECO:0000256" key="1">
    <source>
        <dbReference type="ARBA" id="ARBA00004245"/>
    </source>
</evidence>
<dbReference type="VEuPathDB" id="AmoebaDB:FDP41_006373"/>
<evidence type="ECO:0000256" key="5">
    <source>
        <dbReference type="ARBA" id="ARBA00023212"/>
    </source>
</evidence>
<dbReference type="GO" id="GO:0005856">
    <property type="term" value="C:cytoskeleton"/>
    <property type="evidence" value="ECO:0007669"/>
    <property type="project" value="UniProtKB-SubCell"/>
</dbReference>
<reference evidence="8 9" key="1">
    <citation type="journal article" date="2019" name="Sci. Rep.">
        <title>Nanopore sequencing improves the draft genome of the human pathogenic amoeba Naegleria fowleri.</title>
        <authorList>
            <person name="Liechti N."/>
            <person name="Schurch N."/>
            <person name="Bruggmann R."/>
            <person name="Wittwer M."/>
        </authorList>
    </citation>
    <scope>NUCLEOTIDE SEQUENCE [LARGE SCALE GENOMIC DNA]</scope>
    <source>
        <strain evidence="8 9">ATCC 30894</strain>
    </source>
</reference>
<comment type="similarity">
    <text evidence="2 6">Belongs to the profilin family.</text>
</comment>
<dbReference type="GeneID" id="68113591"/>
<name>A0A6A5BHQ3_NAEFO</name>
<dbReference type="Gene3D" id="3.30.450.30">
    <property type="entry name" value="Dynein light chain 2a, cytoplasmic"/>
    <property type="match status" value="1"/>
</dbReference>
<comment type="caution">
    <text evidence="8">The sequence shown here is derived from an EMBL/GenBank/DDBJ whole genome shotgun (WGS) entry which is preliminary data.</text>
</comment>
<keyword evidence="4 6" id="KW-0009">Actin-binding</keyword>
<dbReference type="EMBL" id="VFQX01000052">
    <property type="protein sequence ID" value="KAF0974342.1"/>
    <property type="molecule type" value="Genomic_DNA"/>
</dbReference>
<dbReference type="GO" id="GO:0003785">
    <property type="term" value="F:actin monomer binding"/>
    <property type="evidence" value="ECO:0007669"/>
    <property type="project" value="TreeGrafter"/>
</dbReference>
<dbReference type="InterPro" id="IPR005455">
    <property type="entry name" value="PFN_euk"/>
</dbReference>
<protein>
    <recommendedName>
        <fullName evidence="6">Profilin</fullName>
    </recommendedName>
</protein>
<dbReference type="VEuPathDB" id="AmoebaDB:NF0128460"/>
<dbReference type="InterPro" id="IPR036140">
    <property type="entry name" value="PFN_sf"/>
</dbReference>
<dbReference type="SMART" id="SM00392">
    <property type="entry name" value="PROF"/>
    <property type="match status" value="1"/>
</dbReference>
<dbReference type="RefSeq" id="XP_044559054.1">
    <property type="nucleotide sequence ID" value="XM_044710001.1"/>
</dbReference>
<keyword evidence="3" id="KW-0963">Cytoplasm</keyword>
<dbReference type="OrthoDB" id="421374at2759"/>
<comment type="subcellular location">
    <subcellularLocation>
        <location evidence="1">Cytoplasm</location>
        <location evidence="1">Cytoskeleton</location>
    </subcellularLocation>
</comment>
<keyword evidence="5" id="KW-0206">Cytoskeleton</keyword>
<evidence type="ECO:0000256" key="6">
    <source>
        <dbReference type="RuleBase" id="RU003909"/>
    </source>
</evidence>
<gene>
    <name evidence="7" type="ORF">FDP41_006373</name>
    <name evidence="8" type="ORF">FDP41_006374</name>
</gene>
<evidence type="ECO:0000256" key="2">
    <source>
        <dbReference type="ARBA" id="ARBA00010058"/>
    </source>
</evidence>
<evidence type="ECO:0000313" key="9">
    <source>
        <dbReference type="Proteomes" id="UP000444721"/>
    </source>
</evidence>
<dbReference type="OMA" id="LMCDFDG"/>
<dbReference type="InterPro" id="IPR048278">
    <property type="entry name" value="PFN"/>
</dbReference>
<dbReference type="PRINTS" id="PR00392">
    <property type="entry name" value="PROFILIN"/>
</dbReference>
<evidence type="ECO:0000256" key="3">
    <source>
        <dbReference type="ARBA" id="ARBA00022490"/>
    </source>
</evidence>
<dbReference type="PANTHER" id="PTHR11604">
    <property type="entry name" value="PROFILIN"/>
    <property type="match status" value="1"/>
</dbReference>
<evidence type="ECO:0000313" key="8">
    <source>
        <dbReference type="EMBL" id="KAF0974342.1"/>
    </source>
</evidence>
<dbReference type="VEuPathDB" id="AmoebaDB:NfTy_090400"/>
<dbReference type="AlphaFoldDB" id="A0A6A5BHQ3"/>